<dbReference type="PANTHER" id="PTHR43493">
    <property type="entry name" value="DNA GYRASE/TOPOISOMERASE SUBUNIT A"/>
    <property type="match status" value="1"/>
</dbReference>
<evidence type="ECO:0000313" key="8">
    <source>
        <dbReference type="EMBL" id="SVA06333.1"/>
    </source>
</evidence>
<keyword evidence="4" id="KW-0799">Topoisomerase</keyword>
<dbReference type="Gene3D" id="1.10.268.10">
    <property type="entry name" value="Topoisomerase, domain 3"/>
    <property type="match status" value="1"/>
</dbReference>
<accession>A0A381SY85</accession>
<evidence type="ECO:0000256" key="3">
    <source>
        <dbReference type="ARBA" id="ARBA00012895"/>
    </source>
</evidence>
<dbReference type="PANTHER" id="PTHR43493:SF5">
    <property type="entry name" value="DNA GYRASE SUBUNIT A, CHLOROPLASTIC_MITOCHONDRIAL"/>
    <property type="match status" value="1"/>
</dbReference>
<evidence type="ECO:0000256" key="2">
    <source>
        <dbReference type="ARBA" id="ARBA00008263"/>
    </source>
</evidence>
<dbReference type="InterPro" id="IPR002205">
    <property type="entry name" value="Topo_IIA_dom_A"/>
</dbReference>
<dbReference type="GO" id="GO:0005524">
    <property type="term" value="F:ATP binding"/>
    <property type="evidence" value="ECO:0007669"/>
    <property type="project" value="InterPro"/>
</dbReference>
<dbReference type="InterPro" id="IPR013760">
    <property type="entry name" value="Topo_IIA-like_dom_sf"/>
</dbReference>
<sequence>MNDGEKLIPINIEDQMKSAYIDYSMSVIVSRALPDVRDGLKPVHRRVLYGMHDMGVKSTTAYKKSARIVGDVMGKYHPHGDSSVYDTMVRMAQEWSLRYLLVDGQGNFGSIDGDSPAAMRYTEARMQKISEEMLADIEKDTVDHKLNFDDSLKEPTVLPTKIPALLINGASGIAVGMATNIAPHNLTEVIDGTIEYINNNDIEIDELMSFVKAPDFPTGGIIYGYEGVKDAFHTGRGRIVVRAKAEIEEVDGRECIIVSEIPYQVNKSELIKKIANLVNDKKIEGISTIRDESDRNGMRIVFVLKRDAIPNIVLNKLYKYSQLQSSFSVNNVCLVKGRPRTLNLKQMIKYFVEHRHEVVVRRTKYELKKAEERRHILEGLIIASDNIDDVIKLIRASKNADEAR</sequence>
<dbReference type="SUPFAM" id="SSF56719">
    <property type="entry name" value="Type II DNA topoisomerase"/>
    <property type="match status" value="1"/>
</dbReference>
<dbReference type="GO" id="GO:0003918">
    <property type="term" value="F:DNA topoisomerase type II (double strand cut, ATP-hydrolyzing) activity"/>
    <property type="evidence" value="ECO:0007669"/>
    <property type="project" value="UniProtKB-EC"/>
</dbReference>
<dbReference type="FunFam" id="3.90.199.10:FF:000001">
    <property type="entry name" value="DNA gyrase subunit A"/>
    <property type="match status" value="1"/>
</dbReference>
<dbReference type="EMBL" id="UINC01003439">
    <property type="protein sequence ID" value="SVA06333.1"/>
    <property type="molecule type" value="Genomic_DNA"/>
</dbReference>
<dbReference type="CDD" id="cd00187">
    <property type="entry name" value="TOP4c"/>
    <property type="match status" value="1"/>
</dbReference>
<dbReference type="Gene3D" id="3.30.1360.40">
    <property type="match status" value="1"/>
</dbReference>
<evidence type="ECO:0000256" key="5">
    <source>
        <dbReference type="ARBA" id="ARBA00023125"/>
    </source>
</evidence>
<dbReference type="EC" id="5.6.2.2" evidence="3"/>
<proteinExistence type="inferred from homology"/>
<evidence type="ECO:0000256" key="4">
    <source>
        <dbReference type="ARBA" id="ARBA00023029"/>
    </source>
</evidence>
<comment type="similarity">
    <text evidence="2">Belongs to the type II topoisomerase GyrA/ParC subunit family.</text>
</comment>
<keyword evidence="5" id="KW-0238">DNA-binding</keyword>
<name>A0A381SY85_9ZZZZ</name>
<dbReference type="FunFam" id="3.30.1360.40:FF:000002">
    <property type="entry name" value="DNA gyrase subunit A"/>
    <property type="match status" value="1"/>
</dbReference>
<gene>
    <name evidence="8" type="ORF">METZ01_LOCUS59187</name>
</gene>
<dbReference type="GO" id="GO:0006265">
    <property type="term" value="P:DNA topological change"/>
    <property type="evidence" value="ECO:0007669"/>
    <property type="project" value="InterPro"/>
</dbReference>
<comment type="catalytic activity">
    <reaction evidence="1">
        <text>ATP-dependent breakage, passage and rejoining of double-stranded DNA.</text>
        <dbReference type="EC" id="5.6.2.2"/>
    </reaction>
</comment>
<reference evidence="8" key="1">
    <citation type="submission" date="2018-05" db="EMBL/GenBank/DDBJ databases">
        <authorList>
            <person name="Lanie J.A."/>
            <person name="Ng W.-L."/>
            <person name="Kazmierczak K.M."/>
            <person name="Andrzejewski T.M."/>
            <person name="Davidsen T.M."/>
            <person name="Wayne K.J."/>
            <person name="Tettelin H."/>
            <person name="Glass J.I."/>
            <person name="Rusch D."/>
            <person name="Podicherti R."/>
            <person name="Tsui H.-C.T."/>
            <person name="Winkler M.E."/>
        </authorList>
    </citation>
    <scope>NUCLEOTIDE SEQUENCE</scope>
</reference>
<dbReference type="SMART" id="SM00434">
    <property type="entry name" value="TOP4c"/>
    <property type="match status" value="1"/>
</dbReference>
<organism evidence="8">
    <name type="scientific">marine metagenome</name>
    <dbReference type="NCBI Taxonomy" id="408172"/>
    <lineage>
        <taxon>unclassified sequences</taxon>
        <taxon>metagenomes</taxon>
        <taxon>ecological metagenomes</taxon>
    </lineage>
</organism>
<feature type="non-terminal residue" evidence="8">
    <location>
        <position position="404"/>
    </location>
</feature>
<dbReference type="InterPro" id="IPR013758">
    <property type="entry name" value="Topo_IIA_A/C_ab"/>
</dbReference>
<protein>
    <recommendedName>
        <fullName evidence="3">DNA topoisomerase (ATP-hydrolyzing)</fullName>
        <ecNumber evidence="3">5.6.2.2</ecNumber>
    </recommendedName>
</protein>
<dbReference type="InterPro" id="IPR013757">
    <property type="entry name" value="Topo_IIA_A_a_sf"/>
</dbReference>
<evidence type="ECO:0000256" key="1">
    <source>
        <dbReference type="ARBA" id="ARBA00000185"/>
    </source>
</evidence>
<keyword evidence="6" id="KW-0413">Isomerase</keyword>
<dbReference type="GO" id="GO:0003677">
    <property type="term" value="F:DNA binding"/>
    <property type="evidence" value="ECO:0007669"/>
    <property type="project" value="UniProtKB-KW"/>
</dbReference>
<dbReference type="PROSITE" id="PS52040">
    <property type="entry name" value="TOPO_IIA"/>
    <property type="match status" value="1"/>
</dbReference>
<dbReference type="Gene3D" id="3.90.199.10">
    <property type="entry name" value="Topoisomerase II, domain 5"/>
    <property type="match status" value="1"/>
</dbReference>
<dbReference type="InterPro" id="IPR050220">
    <property type="entry name" value="Type_II_DNA_Topoisomerases"/>
</dbReference>
<dbReference type="GO" id="GO:0009330">
    <property type="term" value="C:DNA topoisomerase type II (double strand cut, ATP-hydrolyzing) complex"/>
    <property type="evidence" value="ECO:0007669"/>
    <property type="project" value="TreeGrafter"/>
</dbReference>
<dbReference type="GO" id="GO:0005737">
    <property type="term" value="C:cytoplasm"/>
    <property type="evidence" value="ECO:0007669"/>
    <property type="project" value="TreeGrafter"/>
</dbReference>
<evidence type="ECO:0000256" key="6">
    <source>
        <dbReference type="ARBA" id="ARBA00023235"/>
    </source>
</evidence>
<feature type="domain" description="Topo IIA-type catalytic" evidence="7">
    <location>
        <begin position="33"/>
        <end position="404"/>
    </location>
</feature>
<evidence type="ECO:0000259" key="7">
    <source>
        <dbReference type="PROSITE" id="PS52040"/>
    </source>
</evidence>
<dbReference type="Pfam" id="PF00521">
    <property type="entry name" value="DNA_topoisoIV"/>
    <property type="match status" value="1"/>
</dbReference>
<dbReference type="AlphaFoldDB" id="A0A381SY85"/>